<gene>
    <name evidence="2" type="ORF">V5799_010495</name>
</gene>
<dbReference type="Proteomes" id="UP001321473">
    <property type="component" value="Unassembled WGS sequence"/>
</dbReference>
<accession>A0AAQ4EJP4</accession>
<evidence type="ECO:0000313" key="3">
    <source>
        <dbReference type="Proteomes" id="UP001321473"/>
    </source>
</evidence>
<dbReference type="EMBL" id="JARKHS020014756">
    <property type="protein sequence ID" value="KAK8774972.1"/>
    <property type="molecule type" value="Genomic_DNA"/>
</dbReference>
<reference evidence="2 3" key="1">
    <citation type="journal article" date="2023" name="Arcadia Sci">
        <title>De novo assembly of a long-read Amblyomma americanum tick genome.</title>
        <authorList>
            <person name="Chou S."/>
            <person name="Poskanzer K.E."/>
            <person name="Rollins M."/>
            <person name="Thuy-Boun P.S."/>
        </authorList>
    </citation>
    <scope>NUCLEOTIDE SEQUENCE [LARGE SCALE GENOMIC DNA]</scope>
    <source>
        <strain evidence="2">F_SG_1</strain>
        <tissue evidence="2">Salivary glands</tissue>
    </source>
</reference>
<feature type="compositionally biased region" description="Polar residues" evidence="1">
    <location>
        <begin position="46"/>
        <end position="56"/>
    </location>
</feature>
<feature type="region of interest" description="Disordered" evidence="1">
    <location>
        <begin position="19"/>
        <end position="128"/>
    </location>
</feature>
<evidence type="ECO:0000256" key="1">
    <source>
        <dbReference type="SAM" id="MobiDB-lite"/>
    </source>
</evidence>
<proteinExistence type="predicted"/>
<comment type="caution">
    <text evidence="2">The sequence shown here is derived from an EMBL/GenBank/DDBJ whole genome shotgun (WGS) entry which is preliminary data.</text>
</comment>
<dbReference type="AlphaFoldDB" id="A0AAQ4EJP4"/>
<name>A0AAQ4EJP4_AMBAM</name>
<protein>
    <submittedName>
        <fullName evidence="2">Uncharacterized protein</fullName>
    </submittedName>
</protein>
<sequence length="157" mass="17830">MTAVRGSTVLFEERRTAKLRMHRHHSGRWLARPREHIPPTGHQRRSTVTGKSQQARLNPRVSSSRRRQQRQNQRLESRLKHPPPNTVRQDARAKHGRWFVDNHAFNSRNPAGVIASGRRSRRETAALTGREHTLAGRLPPERCDASVVGTPVGGDDP</sequence>
<keyword evidence="3" id="KW-1185">Reference proteome</keyword>
<organism evidence="2 3">
    <name type="scientific">Amblyomma americanum</name>
    <name type="common">Lone star tick</name>
    <dbReference type="NCBI Taxonomy" id="6943"/>
    <lineage>
        <taxon>Eukaryota</taxon>
        <taxon>Metazoa</taxon>
        <taxon>Ecdysozoa</taxon>
        <taxon>Arthropoda</taxon>
        <taxon>Chelicerata</taxon>
        <taxon>Arachnida</taxon>
        <taxon>Acari</taxon>
        <taxon>Parasitiformes</taxon>
        <taxon>Ixodida</taxon>
        <taxon>Ixodoidea</taxon>
        <taxon>Ixodidae</taxon>
        <taxon>Amblyomminae</taxon>
        <taxon>Amblyomma</taxon>
    </lineage>
</organism>
<evidence type="ECO:0000313" key="2">
    <source>
        <dbReference type="EMBL" id="KAK8774972.1"/>
    </source>
</evidence>